<gene>
    <name evidence="3" type="ORF">CA12_21840</name>
</gene>
<evidence type="ECO:0000256" key="2">
    <source>
        <dbReference type="SAM" id="Phobius"/>
    </source>
</evidence>
<feature type="region of interest" description="Disordered" evidence="1">
    <location>
        <begin position="282"/>
        <end position="305"/>
    </location>
</feature>
<organism evidence="3 4">
    <name type="scientific">Alienimonas californiensis</name>
    <dbReference type="NCBI Taxonomy" id="2527989"/>
    <lineage>
        <taxon>Bacteria</taxon>
        <taxon>Pseudomonadati</taxon>
        <taxon>Planctomycetota</taxon>
        <taxon>Planctomycetia</taxon>
        <taxon>Planctomycetales</taxon>
        <taxon>Planctomycetaceae</taxon>
        <taxon>Alienimonas</taxon>
    </lineage>
</organism>
<feature type="region of interest" description="Disordered" evidence="1">
    <location>
        <begin position="365"/>
        <end position="390"/>
    </location>
</feature>
<evidence type="ECO:0000313" key="4">
    <source>
        <dbReference type="Proteomes" id="UP000318741"/>
    </source>
</evidence>
<feature type="compositionally biased region" description="Low complexity" evidence="1">
    <location>
        <begin position="449"/>
        <end position="466"/>
    </location>
</feature>
<evidence type="ECO:0000313" key="3">
    <source>
        <dbReference type="EMBL" id="QDT16086.1"/>
    </source>
</evidence>
<reference evidence="3 4" key="1">
    <citation type="submission" date="2019-02" db="EMBL/GenBank/DDBJ databases">
        <title>Deep-cultivation of Planctomycetes and their phenomic and genomic characterization uncovers novel biology.</title>
        <authorList>
            <person name="Wiegand S."/>
            <person name="Jogler M."/>
            <person name="Boedeker C."/>
            <person name="Pinto D."/>
            <person name="Vollmers J."/>
            <person name="Rivas-Marin E."/>
            <person name="Kohn T."/>
            <person name="Peeters S.H."/>
            <person name="Heuer A."/>
            <person name="Rast P."/>
            <person name="Oberbeckmann S."/>
            <person name="Bunk B."/>
            <person name="Jeske O."/>
            <person name="Meyerdierks A."/>
            <person name="Storesund J.E."/>
            <person name="Kallscheuer N."/>
            <person name="Luecker S."/>
            <person name="Lage O.M."/>
            <person name="Pohl T."/>
            <person name="Merkel B.J."/>
            <person name="Hornburger P."/>
            <person name="Mueller R.-W."/>
            <person name="Bruemmer F."/>
            <person name="Labrenz M."/>
            <person name="Spormann A.M."/>
            <person name="Op den Camp H."/>
            <person name="Overmann J."/>
            <person name="Amann R."/>
            <person name="Jetten M.S.M."/>
            <person name="Mascher T."/>
            <person name="Medema M.H."/>
            <person name="Devos D.P."/>
            <person name="Kaster A.-K."/>
            <person name="Ovreas L."/>
            <person name="Rohde M."/>
            <person name="Galperin M.Y."/>
            <person name="Jogler C."/>
        </authorList>
    </citation>
    <scope>NUCLEOTIDE SEQUENCE [LARGE SCALE GENOMIC DNA]</scope>
    <source>
        <strain evidence="3 4">CA12</strain>
    </source>
</reference>
<sequence>MPHRTAARRPLPVCALPLRDRDANCRTGGPRTVRLLTLRAARRAALPLALVLSAGAVGCQSASRPLEALAGVRDAAFHPNRPCEGPGCGPDAVATAPDPFAAAERAVAQQESADESRVVADAGAAPHTPDSAKQSDAQAGAKFADEFDAMLAVLRDEATPFPSSDPADRLDSAAGDVSLAGANDDMTAAGEDPSAQVEALSKAAPKADLASAPTGPGDLFSDAPVGPRDLFAGAHAEPSERPTSLDQAFADTAAPASVETTAGAVGPTDAVRNAAVQNAAAEQTDLANADSAAETAAADDSDLVPPPWGPAAVAALAADDPGDGFDPFAQSDLTAQAQRTAQAAKAAHDARAAATTSDAAAALAAPMPSPLPASNPFGRPPAAPSAGATVSANVGTLPSAEADVAAAPRPVPVEALGPLPELSFGRPPLPPSFTGDEESFAPPAASRMGSADPSLAALAGPDAGLPEGEPRIAFGQQEPAFGPPETVPATDLEPALAALAAPAPVPMTDAAVNAAEKGNGGRFAPTMPTSDAAAPALVAGEERLPDLRTAARPTARGEARLAGAVELDAPAMHPAGGVRTASPAAPLAAGLGVGCVLLVGLSLWRRRGGLL</sequence>
<feature type="compositionally biased region" description="Low complexity" evidence="1">
    <location>
        <begin position="282"/>
        <end position="296"/>
    </location>
</feature>
<feature type="transmembrane region" description="Helical" evidence="2">
    <location>
        <begin position="584"/>
        <end position="604"/>
    </location>
</feature>
<feature type="region of interest" description="Disordered" evidence="1">
    <location>
        <begin position="106"/>
        <end position="139"/>
    </location>
</feature>
<feature type="region of interest" description="Disordered" evidence="1">
    <location>
        <begin position="183"/>
        <end position="241"/>
    </location>
</feature>
<protein>
    <submittedName>
        <fullName evidence="3">Uncharacterized protein</fullName>
    </submittedName>
</protein>
<feature type="compositionally biased region" description="Pro residues" evidence="1">
    <location>
        <begin position="367"/>
        <end position="383"/>
    </location>
</feature>
<dbReference type="KEGG" id="acaf:CA12_21840"/>
<dbReference type="Proteomes" id="UP000318741">
    <property type="component" value="Chromosome"/>
</dbReference>
<keyword evidence="4" id="KW-1185">Reference proteome</keyword>
<feature type="region of interest" description="Disordered" evidence="1">
    <location>
        <begin position="418"/>
        <end position="489"/>
    </location>
</feature>
<proteinExistence type="predicted"/>
<dbReference type="EMBL" id="CP036265">
    <property type="protein sequence ID" value="QDT16086.1"/>
    <property type="molecule type" value="Genomic_DNA"/>
</dbReference>
<dbReference type="AlphaFoldDB" id="A0A517P9N5"/>
<evidence type="ECO:0000256" key="1">
    <source>
        <dbReference type="SAM" id="MobiDB-lite"/>
    </source>
</evidence>
<dbReference type="RefSeq" id="WP_165700686.1">
    <property type="nucleotide sequence ID" value="NZ_CP036265.1"/>
</dbReference>
<accession>A0A517P9N5</accession>
<keyword evidence="2" id="KW-0472">Membrane</keyword>
<keyword evidence="2" id="KW-1133">Transmembrane helix</keyword>
<keyword evidence="2" id="KW-0812">Transmembrane</keyword>
<name>A0A517P9N5_9PLAN</name>